<feature type="region of interest" description="Disordered" evidence="6">
    <location>
        <begin position="149"/>
        <end position="170"/>
    </location>
</feature>
<accession>A0A1E3P8J8</accession>
<gene>
    <name evidence="8" type="ORF">WICANDRAFT_86656</name>
</gene>
<comment type="similarity">
    <text evidence="5">Belongs to the ATG33 family.</text>
</comment>
<evidence type="ECO:0000313" key="8">
    <source>
        <dbReference type="EMBL" id="ODQ61735.1"/>
    </source>
</evidence>
<dbReference type="OrthoDB" id="5336366at2759"/>
<dbReference type="PANTHER" id="PTHR37278">
    <property type="entry name" value="AUTOPHAGY-RELATED PROTEIN 33-RELATED"/>
    <property type="match status" value="1"/>
</dbReference>
<dbReference type="EMBL" id="KV454208">
    <property type="protein sequence ID" value="ODQ61735.1"/>
    <property type="molecule type" value="Genomic_DNA"/>
</dbReference>
<organism evidence="8 9">
    <name type="scientific">Wickerhamomyces anomalus (strain ATCC 58044 / CBS 1984 / NCYC 433 / NRRL Y-366-8)</name>
    <name type="common">Yeast</name>
    <name type="synonym">Hansenula anomala</name>
    <dbReference type="NCBI Taxonomy" id="683960"/>
    <lineage>
        <taxon>Eukaryota</taxon>
        <taxon>Fungi</taxon>
        <taxon>Dikarya</taxon>
        <taxon>Ascomycota</taxon>
        <taxon>Saccharomycotina</taxon>
        <taxon>Saccharomycetes</taxon>
        <taxon>Phaffomycetales</taxon>
        <taxon>Wickerhamomycetaceae</taxon>
        <taxon>Wickerhamomyces</taxon>
    </lineage>
</organism>
<dbReference type="STRING" id="683960.A0A1E3P8J8"/>
<evidence type="ECO:0000256" key="7">
    <source>
        <dbReference type="SAM" id="Phobius"/>
    </source>
</evidence>
<dbReference type="Proteomes" id="UP000094112">
    <property type="component" value="Unassembled WGS sequence"/>
</dbReference>
<feature type="transmembrane region" description="Helical" evidence="7">
    <location>
        <begin position="196"/>
        <end position="214"/>
    </location>
</feature>
<dbReference type="GO" id="GO:0005741">
    <property type="term" value="C:mitochondrial outer membrane"/>
    <property type="evidence" value="ECO:0007669"/>
    <property type="project" value="TreeGrafter"/>
</dbReference>
<keyword evidence="4 7" id="KW-0472">Membrane</keyword>
<dbReference type="GO" id="GO:0016236">
    <property type="term" value="P:macroautophagy"/>
    <property type="evidence" value="ECO:0007669"/>
    <property type="project" value="TreeGrafter"/>
</dbReference>
<dbReference type="PANTHER" id="PTHR37278:SF1">
    <property type="entry name" value="AUTOPHAGY-RELATED PROTEIN 33-RELATED"/>
    <property type="match status" value="1"/>
</dbReference>
<evidence type="ECO:0000256" key="3">
    <source>
        <dbReference type="ARBA" id="ARBA00022989"/>
    </source>
</evidence>
<dbReference type="InterPro" id="IPR051668">
    <property type="entry name" value="ATG33"/>
</dbReference>
<dbReference type="GeneID" id="30203309"/>
<evidence type="ECO:0000256" key="2">
    <source>
        <dbReference type="ARBA" id="ARBA00022692"/>
    </source>
</evidence>
<reference evidence="8 9" key="1">
    <citation type="journal article" date="2016" name="Proc. Natl. Acad. Sci. U.S.A.">
        <title>Comparative genomics of biotechnologically important yeasts.</title>
        <authorList>
            <person name="Riley R."/>
            <person name="Haridas S."/>
            <person name="Wolfe K.H."/>
            <person name="Lopes M.R."/>
            <person name="Hittinger C.T."/>
            <person name="Goeker M."/>
            <person name="Salamov A.A."/>
            <person name="Wisecaver J.H."/>
            <person name="Long T.M."/>
            <person name="Calvey C.H."/>
            <person name="Aerts A.L."/>
            <person name="Barry K.W."/>
            <person name="Choi C."/>
            <person name="Clum A."/>
            <person name="Coughlan A.Y."/>
            <person name="Deshpande S."/>
            <person name="Douglass A.P."/>
            <person name="Hanson S.J."/>
            <person name="Klenk H.-P."/>
            <person name="LaButti K.M."/>
            <person name="Lapidus A."/>
            <person name="Lindquist E.A."/>
            <person name="Lipzen A.M."/>
            <person name="Meier-Kolthoff J.P."/>
            <person name="Ohm R.A."/>
            <person name="Otillar R.P."/>
            <person name="Pangilinan J.L."/>
            <person name="Peng Y."/>
            <person name="Rokas A."/>
            <person name="Rosa C.A."/>
            <person name="Scheuner C."/>
            <person name="Sibirny A.A."/>
            <person name="Slot J.C."/>
            <person name="Stielow J.B."/>
            <person name="Sun H."/>
            <person name="Kurtzman C.P."/>
            <person name="Blackwell M."/>
            <person name="Grigoriev I.V."/>
            <person name="Jeffries T.W."/>
        </authorList>
    </citation>
    <scope>NUCLEOTIDE SEQUENCE [LARGE SCALE GENOMIC DNA]</scope>
    <source>
        <strain evidence="9">ATCC 58044 / CBS 1984 / NCYC 433 / NRRL Y-366-8</strain>
    </source>
</reference>
<keyword evidence="2 7" id="KW-0812">Transmembrane</keyword>
<evidence type="ECO:0000256" key="6">
    <source>
        <dbReference type="SAM" id="MobiDB-lite"/>
    </source>
</evidence>
<feature type="transmembrane region" description="Helical" evidence="7">
    <location>
        <begin position="89"/>
        <end position="107"/>
    </location>
</feature>
<evidence type="ECO:0000256" key="1">
    <source>
        <dbReference type="ARBA" id="ARBA00004141"/>
    </source>
</evidence>
<dbReference type="GO" id="GO:0000422">
    <property type="term" value="P:autophagy of mitochondrion"/>
    <property type="evidence" value="ECO:0007669"/>
    <property type="project" value="TreeGrafter"/>
</dbReference>
<evidence type="ECO:0008006" key="10">
    <source>
        <dbReference type="Google" id="ProtNLM"/>
    </source>
</evidence>
<dbReference type="AlphaFoldDB" id="A0A1E3P8J8"/>
<proteinExistence type="inferred from homology"/>
<keyword evidence="9" id="KW-1185">Reference proteome</keyword>
<protein>
    <recommendedName>
        <fullName evidence="10">Autophagy-related protein 33</fullName>
    </recommendedName>
</protein>
<feature type="transmembrane region" description="Helical" evidence="7">
    <location>
        <begin position="60"/>
        <end position="77"/>
    </location>
</feature>
<evidence type="ECO:0000313" key="9">
    <source>
        <dbReference type="Proteomes" id="UP000094112"/>
    </source>
</evidence>
<evidence type="ECO:0000256" key="4">
    <source>
        <dbReference type="ARBA" id="ARBA00023136"/>
    </source>
</evidence>
<name>A0A1E3P8J8_WICAA</name>
<sequence length="216" mass="23621">MGVCLAVTKVIGTTTLGIYTGIITSNITNYDILIHVLQSTSISNFNEFNSNLKSKLQKNSILLGLIGGVSSLAFQLSYFKAPLRSKHPYLIYASLVLPLSSIIYGILTRGELIKYFKLDEVINSFKQSEDGSNVKKVKENVRSELDNSVYKDLGDDSSSNEGGQQEDDEISKEVEIHLNKTSLEQLLGKLNLANKIVGGVSFIGFVIASVGIYGDF</sequence>
<evidence type="ECO:0000256" key="5">
    <source>
        <dbReference type="ARBA" id="ARBA00038013"/>
    </source>
</evidence>
<comment type="subcellular location">
    <subcellularLocation>
        <location evidence="1">Membrane</location>
        <topology evidence="1">Multi-pass membrane protein</topology>
    </subcellularLocation>
</comment>
<keyword evidence="3 7" id="KW-1133">Transmembrane helix</keyword>
<dbReference type="RefSeq" id="XP_019040942.1">
    <property type="nucleotide sequence ID" value="XM_019186063.1"/>
</dbReference>